<dbReference type="AlphaFoldDB" id="A0A1T4YD46"/>
<dbReference type="Gene3D" id="3.40.50.620">
    <property type="entry name" value="HUPs"/>
    <property type="match status" value="1"/>
</dbReference>
<evidence type="ECO:0000313" key="3">
    <source>
        <dbReference type="EMBL" id="SKA99684.1"/>
    </source>
</evidence>
<dbReference type="InterPro" id="IPR006016">
    <property type="entry name" value="UspA"/>
</dbReference>
<evidence type="ECO:0000259" key="2">
    <source>
        <dbReference type="Pfam" id="PF00582"/>
    </source>
</evidence>
<proteinExistence type="inferred from homology"/>
<dbReference type="EMBL" id="FUYG01000007">
    <property type="protein sequence ID" value="SKA99684.1"/>
    <property type="molecule type" value="Genomic_DNA"/>
</dbReference>
<dbReference type="InterPro" id="IPR006015">
    <property type="entry name" value="Universal_stress_UspA"/>
</dbReference>
<dbReference type="Proteomes" id="UP000189735">
    <property type="component" value="Unassembled WGS sequence"/>
</dbReference>
<dbReference type="Pfam" id="PF00582">
    <property type="entry name" value="Usp"/>
    <property type="match status" value="1"/>
</dbReference>
<evidence type="ECO:0000313" key="4">
    <source>
        <dbReference type="Proteomes" id="UP000189735"/>
    </source>
</evidence>
<gene>
    <name evidence="3" type="ORF">SAMN06295879_2870</name>
</gene>
<dbReference type="PRINTS" id="PR01438">
    <property type="entry name" value="UNVRSLSTRESS"/>
</dbReference>
<dbReference type="InterPro" id="IPR014729">
    <property type="entry name" value="Rossmann-like_a/b/a_fold"/>
</dbReference>
<dbReference type="RefSeq" id="WP_078714957.1">
    <property type="nucleotide sequence ID" value="NZ_FUYG01000007.1"/>
</dbReference>
<name>A0A1T4YD46_9MICO</name>
<dbReference type="PANTHER" id="PTHR46268:SF6">
    <property type="entry name" value="UNIVERSAL STRESS PROTEIN UP12"/>
    <property type="match status" value="1"/>
</dbReference>
<organism evidence="3 4">
    <name type="scientific">Agreia bicolorata</name>
    <dbReference type="NCBI Taxonomy" id="110935"/>
    <lineage>
        <taxon>Bacteria</taxon>
        <taxon>Bacillati</taxon>
        <taxon>Actinomycetota</taxon>
        <taxon>Actinomycetes</taxon>
        <taxon>Micrococcales</taxon>
        <taxon>Microbacteriaceae</taxon>
        <taxon>Agreia</taxon>
    </lineage>
</organism>
<evidence type="ECO:0000256" key="1">
    <source>
        <dbReference type="ARBA" id="ARBA00008791"/>
    </source>
</evidence>
<dbReference type="SUPFAM" id="SSF52402">
    <property type="entry name" value="Adenine nucleotide alpha hydrolases-like"/>
    <property type="match status" value="1"/>
</dbReference>
<dbReference type="PANTHER" id="PTHR46268">
    <property type="entry name" value="STRESS RESPONSE PROTEIN NHAX"/>
    <property type="match status" value="1"/>
</dbReference>
<sequence>MTDSSSVLANPAPEVRDSGHFARIVVGVDGSDSSIEALHQAKTIADAFHSTLDIVCAWSLPISNYGMMPPYWNPDRDAAQLVDAAAESVYGAQLPEGVRTTIAEGSPARVLIQQSESADLIVTGSRGHGGFAGLLLGSVSSEIAAHAHCPVLIVHPHHAGTRDGA</sequence>
<accession>A0A1T4YD46</accession>
<comment type="similarity">
    <text evidence="1">Belongs to the universal stress protein A family.</text>
</comment>
<feature type="domain" description="UspA" evidence="2">
    <location>
        <begin position="21"/>
        <end position="155"/>
    </location>
</feature>
<reference evidence="4" key="1">
    <citation type="submission" date="2017-02" db="EMBL/GenBank/DDBJ databases">
        <authorList>
            <person name="Varghese N."/>
            <person name="Submissions S."/>
        </authorList>
    </citation>
    <scope>NUCLEOTIDE SEQUENCE [LARGE SCALE GENOMIC DNA]</scope>
    <source>
        <strain evidence="4">VKM Ac-2052</strain>
    </source>
</reference>
<protein>
    <submittedName>
        <fullName evidence="3">Nucleotide-binding universal stress protein, UspA family</fullName>
    </submittedName>
</protein>
<dbReference type="CDD" id="cd00293">
    <property type="entry name" value="USP-like"/>
    <property type="match status" value="1"/>
</dbReference>